<evidence type="ECO:0000256" key="4">
    <source>
        <dbReference type="ARBA" id="ARBA00022723"/>
    </source>
</evidence>
<dbReference type="InterPro" id="IPR037219">
    <property type="entry name" value="Peptidase_M41-like"/>
</dbReference>
<sequence length="642" mass="72832">MVQYLFLCFFLFSCCADGLINISFKKPMYTIRDQMRENKKYPFSANYYASYIKRIAGNSSSELNEHEAFINKYKRRYTITNPDFHQQIRRLNSKNSSIQNNEILGEDDVDDFIQRQANNTFYLNKDLFEGNITSIPGIRIIISKQGLADFDIFNRGGENEEDNDDADDYDSYSRKYGRRNTNRNRNKNDADKKSENFQVITDYPISFKDIGGYDKVKYELSQCIDILTNYTKYAPYNVRVPKGLILEGPPGNGKTLLAKGLAGESKAGFIPVSGAEFQEKYVGVGPARIRELFELAKKNIPCIIFIDEIDALGRKRSSDADTASSERDNTLNELLVGLDGFKNTSGIFVIGATNRVDLLDPALIRPGRIDKRVFIGLPDNFTREAILNIHIKGKPHDKTVDLRDLVDLTMGLSGAQIENLLNEAMLTALRGDRKHFTYGDIDAVLNKIIAGWQPSEHQFTTDIIDHIAIHEMGHAIVGLLCKHHAKMTKVIINLSSPNSPGYTVFESSTSNIYTREALFEHLMILLAGRIAEEVIYDVSVTTGAINDFEEALKLAQKMIIYYGMGKKVIYPNLSDKYKELIDTDVIDMLHEAYRCAYFIVQNSKDLILEAADALKRDKLIKSDKLINLINDKYPHILELNDQ</sequence>
<evidence type="ECO:0000256" key="1">
    <source>
        <dbReference type="ARBA" id="ARBA00001947"/>
    </source>
</evidence>
<feature type="compositionally biased region" description="Basic residues" evidence="8">
    <location>
        <begin position="175"/>
        <end position="185"/>
    </location>
</feature>
<dbReference type="GO" id="GO:0046872">
    <property type="term" value="F:metal ion binding"/>
    <property type="evidence" value="ECO:0007669"/>
    <property type="project" value="UniProtKB-KW"/>
</dbReference>
<dbReference type="GO" id="GO:0006508">
    <property type="term" value="P:proteolysis"/>
    <property type="evidence" value="ECO:0007669"/>
    <property type="project" value="UniProtKB-KW"/>
</dbReference>
<evidence type="ECO:0000256" key="3">
    <source>
        <dbReference type="ARBA" id="ARBA00022670"/>
    </source>
</evidence>
<keyword evidence="6" id="KW-0862">Zinc</keyword>
<name>A0A6C0F8U0_9ZZZZ</name>
<dbReference type="SUPFAM" id="SSF140990">
    <property type="entry name" value="FtsH protease domain-like"/>
    <property type="match status" value="1"/>
</dbReference>
<dbReference type="Gene3D" id="1.10.8.60">
    <property type="match status" value="1"/>
</dbReference>
<keyword evidence="4" id="KW-0479">Metal-binding</keyword>
<dbReference type="PANTHER" id="PTHR23076:SF97">
    <property type="entry name" value="ATP-DEPENDENT ZINC METALLOPROTEASE YME1L1"/>
    <property type="match status" value="1"/>
</dbReference>
<dbReference type="GO" id="GO:0004176">
    <property type="term" value="F:ATP-dependent peptidase activity"/>
    <property type="evidence" value="ECO:0007669"/>
    <property type="project" value="InterPro"/>
</dbReference>
<keyword evidence="7" id="KW-0482">Metalloprotease</keyword>
<evidence type="ECO:0000256" key="7">
    <source>
        <dbReference type="ARBA" id="ARBA00023049"/>
    </source>
</evidence>
<protein>
    <recommendedName>
        <fullName evidence="9">AAA+ ATPase domain-containing protein</fullName>
    </recommendedName>
</protein>
<reference evidence="10" key="1">
    <citation type="journal article" date="2020" name="Nature">
        <title>Giant virus diversity and host interactions through global metagenomics.</title>
        <authorList>
            <person name="Schulz F."/>
            <person name="Roux S."/>
            <person name="Paez-Espino D."/>
            <person name="Jungbluth S."/>
            <person name="Walsh D.A."/>
            <person name="Denef V.J."/>
            <person name="McMahon K.D."/>
            <person name="Konstantinidis K.T."/>
            <person name="Eloe-Fadrosh E.A."/>
            <person name="Kyrpides N.C."/>
            <person name="Woyke T."/>
        </authorList>
    </citation>
    <scope>NUCLEOTIDE SEQUENCE</scope>
    <source>
        <strain evidence="10">GVMAG-M-3300009182-46</strain>
    </source>
</reference>
<evidence type="ECO:0000313" key="10">
    <source>
        <dbReference type="EMBL" id="QHT36300.1"/>
    </source>
</evidence>
<feature type="region of interest" description="Disordered" evidence="8">
    <location>
        <begin position="155"/>
        <end position="192"/>
    </location>
</feature>
<evidence type="ECO:0000256" key="8">
    <source>
        <dbReference type="SAM" id="MobiDB-lite"/>
    </source>
</evidence>
<dbReference type="InterPro" id="IPR027417">
    <property type="entry name" value="P-loop_NTPase"/>
</dbReference>
<comment type="similarity">
    <text evidence="2">In the C-terminal section; belongs to the peptidase M41 family.</text>
</comment>
<feature type="domain" description="AAA+ ATPase" evidence="9">
    <location>
        <begin position="240"/>
        <end position="379"/>
    </location>
</feature>
<dbReference type="GO" id="GO:0005524">
    <property type="term" value="F:ATP binding"/>
    <property type="evidence" value="ECO:0007669"/>
    <property type="project" value="InterPro"/>
</dbReference>
<dbReference type="Pfam" id="PF17862">
    <property type="entry name" value="AAA_lid_3"/>
    <property type="match status" value="1"/>
</dbReference>
<evidence type="ECO:0000256" key="5">
    <source>
        <dbReference type="ARBA" id="ARBA00022801"/>
    </source>
</evidence>
<feature type="compositionally biased region" description="Acidic residues" evidence="8">
    <location>
        <begin position="159"/>
        <end position="170"/>
    </location>
</feature>
<evidence type="ECO:0000256" key="6">
    <source>
        <dbReference type="ARBA" id="ARBA00022833"/>
    </source>
</evidence>
<dbReference type="InterPro" id="IPR041569">
    <property type="entry name" value="AAA_lid_3"/>
</dbReference>
<dbReference type="FunFam" id="3.40.50.300:FF:002568">
    <property type="entry name" value="Cell division protein (FtsH)"/>
    <property type="match status" value="1"/>
</dbReference>
<dbReference type="Pfam" id="PF01434">
    <property type="entry name" value="Peptidase_M41"/>
    <property type="match status" value="1"/>
</dbReference>
<comment type="cofactor">
    <cofactor evidence="1">
        <name>Zn(2+)</name>
        <dbReference type="ChEBI" id="CHEBI:29105"/>
    </cofactor>
</comment>
<organism evidence="10">
    <name type="scientific">viral metagenome</name>
    <dbReference type="NCBI Taxonomy" id="1070528"/>
    <lineage>
        <taxon>unclassified sequences</taxon>
        <taxon>metagenomes</taxon>
        <taxon>organismal metagenomes</taxon>
    </lineage>
</organism>
<dbReference type="InterPro" id="IPR003593">
    <property type="entry name" value="AAA+_ATPase"/>
</dbReference>
<dbReference type="GO" id="GO:0004222">
    <property type="term" value="F:metalloendopeptidase activity"/>
    <property type="evidence" value="ECO:0007669"/>
    <property type="project" value="InterPro"/>
</dbReference>
<dbReference type="Gene3D" id="1.20.58.760">
    <property type="entry name" value="Peptidase M41"/>
    <property type="match status" value="1"/>
</dbReference>
<evidence type="ECO:0000259" key="9">
    <source>
        <dbReference type="SMART" id="SM00382"/>
    </source>
</evidence>
<keyword evidence="3" id="KW-0645">Protease</keyword>
<accession>A0A6C0F8U0</accession>
<dbReference type="PANTHER" id="PTHR23076">
    <property type="entry name" value="METALLOPROTEASE M41 FTSH"/>
    <property type="match status" value="1"/>
</dbReference>
<dbReference type="Gene3D" id="3.40.50.300">
    <property type="entry name" value="P-loop containing nucleotide triphosphate hydrolases"/>
    <property type="match status" value="1"/>
</dbReference>
<dbReference type="InterPro" id="IPR003960">
    <property type="entry name" value="ATPase_AAA_CS"/>
</dbReference>
<dbReference type="AlphaFoldDB" id="A0A6C0F8U0"/>
<evidence type="ECO:0000256" key="2">
    <source>
        <dbReference type="ARBA" id="ARBA00010044"/>
    </source>
</evidence>
<dbReference type="InterPro" id="IPR000642">
    <property type="entry name" value="Peptidase_M41"/>
</dbReference>
<dbReference type="PROSITE" id="PS00674">
    <property type="entry name" value="AAA"/>
    <property type="match status" value="1"/>
</dbReference>
<dbReference type="SUPFAM" id="SSF52540">
    <property type="entry name" value="P-loop containing nucleoside triphosphate hydrolases"/>
    <property type="match status" value="1"/>
</dbReference>
<dbReference type="GO" id="GO:0016887">
    <property type="term" value="F:ATP hydrolysis activity"/>
    <property type="evidence" value="ECO:0007669"/>
    <property type="project" value="InterPro"/>
</dbReference>
<dbReference type="Pfam" id="PF00004">
    <property type="entry name" value="AAA"/>
    <property type="match status" value="1"/>
</dbReference>
<keyword evidence="5" id="KW-0378">Hydrolase</keyword>
<proteinExistence type="inferred from homology"/>
<dbReference type="SMART" id="SM00382">
    <property type="entry name" value="AAA"/>
    <property type="match status" value="1"/>
</dbReference>
<dbReference type="EMBL" id="MN739036">
    <property type="protein sequence ID" value="QHT36300.1"/>
    <property type="molecule type" value="Genomic_DNA"/>
</dbReference>
<dbReference type="InterPro" id="IPR003959">
    <property type="entry name" value="ATPase_AAA_core"/>
</dbReference>